<dbReference type="Proteomes" id="UP000251577">
    <property type="component" value="Unassembled WGS sequence"/>
</dbReference>
<keyword evidence="2" id="KW-0812">Transmembrane</keyword>
<keyword evidence="2" id="KW-1133">Transmembrane helix</keyword>
<evidence type="ECO:0000313" key="5">
    <source>
        <dbReference type="Proteomes" id="UP000251577"/>
    </source>
</evidence>
<dbReference type="EMBL" id="QHCV01000096">
    <property type="protein sequence ID" value="RAV31430.1"/>
    <property type="molecule type" value="Genomic_DNA"/>
</dbReference>
<comment type="caution">
    <text evidence="4">The sequence shown here is derived from an EMBL/GenBank/DDBJ whole genome shotgun (WGS) entry which is preliminary data.</text>
</comment>
<evidence type="ECO:0000256" key="2">
    <source>
        <dbReference type="SAM" id="Phobius"/>
    </source>
</evidence>
<name>A0A364V457_9CORY</name>
<reference evidence="4 5" key="1">
    <citation type="journal article" date="2018" name="Syst. Appl. Microbiol.">
        <title>Corynebacterium heidelbergense sp. nov., isolated from the preen glands of Egyptian geese (Alopochen aegyptiacus).</title>
        <authorList>
            <person name="Braun M.S."/>
            <person name="Wang E."/>
            <person name="Zimmermann S."/>
            <person name="Wink M."/>
        </authorList>
    </citation>
    <scope>NUCLEOTIDE SEQUENCE [LARGE SCALE GENOMIC DNA]</scope>
    <source>
        <strain evidence="4 5">647</strain>
    </source>
</reference>
<feature type="transmembrane region" description="Helical" evidence="2">
    <location>
        <begin position="348"/>
        <end position="367"/>
    </location>
</feature>
<feature type="transmembrane region" description="Helical" evidence="2">
    <location>
        <begin position="162"/>
        <end position="184"/>
    </location>
</feature>
<gene>
    <name evidence="4" type="ORF">DLJ54_08375</name>
</gene>
<evidence type="ECO:0000256" key="1">
    <source>
        <dbReference type="SAM" id="MobiDB-lite"/>
    </source>
</evidence>
<feature type="region of interest" description="Disordered" evidence="1">
    <location>
        <begin position="415"/>
        <end position="462"/>
    </location>
</feature>
<dbReference type="Pfam" id="PF04235">
    <property type="entry name" value="DUF418"/>
    <property type="match status" value="1"/>
</dbReference>
<accession>A0A364V457</accession>
<feature type="transmembrane region" description="Helical" evidence="2">
    <location>
        <begin position="373"/>
        <end position="397"/>
    </location>
</feature>
<dbReference type="RefSeq" id="WP_113631277.1">
    <property type="nucleotide sequence ID" value="NZ_QHCV01000096.1"/>
</dbReference>
<dbReference type="InterPro" id="IPR007349">
    <property type="entry name" value="DUF418"/>
</dbReference>
<feature type="transmembrane region" description="Helical" evidence="2">
    <location>
        <begin position="75"/>
        <end position="97"/>
    </location>
</feature>
<dbReference type="InterPro" id="IPR052529">
    <property type="entry name" value="Bact_Transport_Assoc"/>
</dbReference>
<sequence>MQPTPFRGASHRILAPDVARGLMLLSICVANVSTAWLSGTEFGAHFQRGAGIVGIATSPGWLNASDRILIVLNDIAAHFRGLPMFAFLFGYGFGMIVQSLARRGYDSRRARGVLAKRYAWLLIIGVVHCVFLFHGDILVLYSIIAMLLVIGVNWSTKTYRVLIGVLVALVIVQLVLVPGITLGSTAGVPSSSPATAPRGQDFPQLFITSSYLTHVGLGVLAALQYVLLSPLYLVQLGPVILGGLIASRYRWLEDAESHRPSLLRWAGCGLSAAVVVGVAEGCVQIGWWPAIWGPVLAAVNYATGMVAGPGIIAAIALLLVPVQRRLLTVGGQPSAPISWLAALGRMSLTGYVMQSVVLHIFTARYLLNVGHGHGATVAFLVALGTWSLTLVFAVCWAKTGRRGPVEAVHRRLAYGPPAGTRHHHTPGPHPAGPPLTAPYPPTAPPPAGPPPTGSGPAEWPPR</sequence>
<feature type="compositionally biased region" description="Pro residues" evidence="1">
    <location>
        <begin position="427"/>
        <end position="462"/>
    </location>
</feature>
<dbReference type="PANTHER" id="PTHR30590">
    <property type="entry name" value="INNER MEMBRANE PROTEIN"/>
    <property type="match status" value="1"/>
</dbReference>
<organism evidence="4 5">
    <name type="scientific">Corynebacterium heidelbergense</name>
    <dbReference type="NCBI Taxonomy" id="2055947"/>
    <lineage>
        <taxon>Bacteria</taxon>
        <taxon>Bacillati</taxon>
        <taxon>Actinomycetota</taxon>
        <taxon>Actinomycetes</taxon>
        <taxon>Mycobacteriales</taxon>
        <taxon>Corynebacteriaceae</taxon>
        <taxon>Corynebacterium</taxon>
    </lineage>
</organism>
<protein>
    <recommendedName>
        <fullName evidence="3">DUF418 domain-containing protein</fullName>
    </recommendedName>
</protein>
<keyword evidence="2" id="KW-0472">Membrane</keyword>
<evidence type="ECO:0000259" key="3">
    <source>
        <dbReference type="Pfam" id="PF04235"/>
    </source>
</evidence>
<feature type="transmembrane region" description="Helical" evidence="2">
    <location>
        <begin position="21"/>
        <end position="39"/>
    </location>
</feature>
<dbReference type="AlphaFoldDB" id="A0A364V457"/>
<proteinExistence type="predicted"/>
<keyword evidence="5" id="KW-1185">Reference proteome</keyword>
<feature type="transmembrane region" description="Helical" evidence="2">
    <location>
        <begin position="263"/>
        <end position="287"/>
    </location>
</feature>
<feature type="domain" description="DUF418" evidence="3">
    <location>
        <begin position="248"/>
        <end position="415"/>
    </location>
</feature>
<dbReference type="PANTHER" id="PTHR30590:SF2">
    <property type="entry name" value="INNER MEMBRANE PROTEIN"/>
    <property type="match status" value="1"/>
</dbReference>
<feature type="transmembrane region" description="Helical" evidence="2">
    <location>
        <begin position="232"/>
        <end position="251"/>
    </location>
</feature>
<evidence type="ECO:0000313" key="4">
    <source>
        <dbReference type="EMBL" id="RAV31430.1"/>
    </source>
</evidence>
<feature type="transmembrane region" description="Helical" evidence="2">
    <location>
        <begin position="118"/>
        <end position="150"/>
    </location>
</feature>
<feature type="transmembrane region" description="Helical" evidence="2">
    <location>
        <begin position="299"/>
        <end position="320"/>
    </location>
</feature>